<sequence length="153" mass="16927">MRLSTAIALLGGAAAITADDPKPVEHYYMGPLVIYDNTKDAIDFAMFTLPRVDVMCFGNRTQLAEGTGGCNNGKYRFGLAGSLNGGWREYSLTVWKGAFDTRHNMNVTLWGEVKFRPANCQTFGTYGGTDWGKHMFCIHGYNKPPMGLPLYVE</sequence>
<reference evidence="2 3" key="1">
    <citation type="journal article" date="2023" name="Plant Dis.">
        <title>First Report of Diplodia intermedia Causing Canker and Dieback Diseases on Apple Trees in Canada.</title>
        <authorList>
            <person name="Ellouze W."/>
            <person name="Ilyukhin E."/>
            <person name="Sulman M."/>
            <person name="Ali S."/>
        </authorList>
    </citation>
    <scope>NUCLEOTIDE SEQUENCE [LARGE SCALE GENOMIC DNA]</scope>
    <source>
        <strain evidence="2 3">M45-28</strain>
    </source>
</reference>
<dbReference type="Proteomes" id="UP001521184">
    <property type="component" value="Unassembled WGS sequence"/>
</dbReference>
<feature type="signal peptide" evidence="1">
    <location>
        <begin position="1"/>
        <end position="18"/>
    </location>
</feature>
<feature type="chain" id="PRO_5045557429" evidence="1">
    <location>
        <begin position="19"/>
        <end position="153"/>
    </location>
</feature>
<evidence type="ECO:0000256" key="1">
    <source>
        <dbReference type="SAM" id="SignalP"/>
    </source>
</evidence>
<keyword evidence="3" id="KW-1185">Reference proteome</keyword>
<accession>A0ABR3T6Y5</accession>
<evidence type="ECO:0000313" key="3">
    <source>
        <dbReference type="Proteomes" id="UP001521184"/>
    </source>
</evidence>
<comment type="caution">
    <text evidence="2">The sequence shown here is derived from an EMBL/GenBank/DDBJ whole genome shotgun (WGS) entry which is preliminary data.</text>
</comment>
<gene>
    <name evidence="2" type="ORF">SLS58_010338</name>
</gene>
<protein>
    <submittedName>
        <fullName evidence="2">Uncharacterized protein</fullName>
    </submittedName>
</protein>
<proteinExistence type="predicted"/>
<name>A0ABR3T6Y5_9PEZI</name>
<dbReference type="EMBL" id="JAKEKT020000118">
    <property type="protein sequence ID" value="KAL1635262.1"/>
    <property type="molecule type" value="Genomic_DNA"/>
</dbReference>
<evidence type="ECO:0000313" key="2">
    <source>
        <dbReference type="EMBL" id="KAL1635262.1"/>
    </source>
</evidence>
<organism evidence="2 3">
    <name type="scientific">Diplodia intermedia</name>
    <dbReference type="NCBI Taxonomy" id="856260"/>
    <lineage>
        <taxon>Eukaryota</taxon>
        <taxon>Fungi</taxon>
        <taxon>Dikarya</taxon>
        <taxon>Ascomycota</taxon>
        <taxon>Pezizomycotina</taxon>
        <taxon>Dothideomycetes</taxon>
        <taxon>Dothideomycetes incertae sedis</taxon>
        <taxon>Botryosphaeriales</taxon>
        <taxon>Botryosphaeriaceae</taxon>
        <taxon>Diplodia</taxon>
    </lineage>
</organism>
<keyword evidence="1" id="KW-0732">Signal</keyword>